<dbReference type="PANTHER" id="PTHR17985:SF8">
    <property type="entry name" value="TRANSPORT AND GOLGI ORGANIZATION PROTEIN 2 HOMOLOG"/>
    <property type="match status" value="1"/>
</dbReference>
<gene>
    <name evidence="1" type="ORF">FHW12_004118</name>
</gene>
<dbReference type="RefSeq" id="WP_182532898.1">
    <property type="nucleotide sequence ID" value="NZ_JACGXL010000008.1"/>
</dbReference>
<keyword evidence="2" id="KW-1185">Reference proteome</keyword>
<reference evidence="1 2" key="1">
    <citation type="submission" date="2020-07" db="EMBL/GenBank/DDBJ databases">
        <title>Genomic Encyclopedia of Type Strains, Phase IV (KMG-V): Genome sequencing to study the core and pangenomes of soil and plant-associated prokaryotes.</title>
        <authorList>
            <person name="Whitman W."/>
        </authorList>
    </citation>
    <scope>NUCLEOTIDE SEQUENCE [LARGE SCALE GENOMIC DNA]</scope>
    <source>
        <strain evidence="1 2">RH2WT43</strain>
    </source>
</reference>
<dbReference type="InterPro" id="IPR008551">
    <property type="entry name" value="TANGO2"/>
</dbReference>
<comment type="caution">
    <text evidence="1">The sequence shown here is derived from an EMBL/GenBank/DDBJ whole genome shotgun (WGS) entry which is preliminary data.</text>
</comment>
<evidence type="ECO:0000313" key="1">
    <source>
        <dbReference type="EMBL" id="MBA8889871.1"/>
    </source>
</evidence>
<organism evidence="1 2">
    <name type="scientific">Dokdonella fugitiva</name>
    <dbReference type="NCBI Taxonomy" id="328517"/>
    <lineage>
        <taxon>Bacteria</taxon>
        <taxon>Pseudomonadati</taxon>
        <taxon>Pseudomonadota</taxon>
        <taxon>Gammaproteobacteria</taxon>
        <taxon>Lysobacterales</taxon>
        <taxon>Rhodanobacteraceae</taxon>
        <taxon>Dokdonella</taxon>
    </lineage>
</organism>
<protein>
    <submittedName>
        <fullName evidence="1">Uncharacterized protein with NRDE domain</fullName>
    </submittedName>
</protein>
<dbReference type="Pfam" id="PF05742">
    <property type="entry name" value="TANGO2"/>
    <property type="match status" value="1"/>
</dbReference>
<evidence type="ECO:0000313" key="2">
    <source>
        <dbReference type="Proteomes" id="UP000550401"/>
    </source>
</evidence>
<accession>A0A839FCM3</accession>
<dbReference type="AlphaFoldDB" id="A0A839FCM3"/>
<dbReference type="PANTHER" id="PTHR17985">
    <property type="entry name" value="SER/THR-RICH PROTEIN T10 IN DGCR REGION"/>
    <property type="match status" value="1"/>
</dbReference>
<name>A0A839FCM3_9GAMM</name>
<dbReference type="EMBL" id="JACGXL010000008">
    <property type="protein sequence ID" value="MBA8889871.1"/>
    <property type="molecule type" value="Genomic_DNA"/>
</dbReference>
<dbReference type="Proteomes" id="UP000550401">
    <property type="component" value="Unassembled WGS sequence"/>
</dbReference>
<proteinExistence type="predicted"/>
<sequence length="263" mass="28529">MCLLLVAIDAAPGLPLLVLGNRDEFHGRDSAAAARWDEDKRVVGGRDLVAGGSWLALRNDGRFAAVTNLRTGVPATAPKSRGALVRNFLLGEATPVVYLDLLRTQLADYGPFNLVVGNRDGVYALGSSEGLMRPLRRGVHVISNGALGVHWPKTERLQRRFGELVRSGHVNDEASVLDLLLDETQPADEELPDTGVGLDLERRLAPVFIRGERYGTRAGSLLVRHHDGSVALRERRFGPNGQAQGEDRWAALANAAFEQTAAF</sequence>